<proteinExistence type="predicted"/>
<name>A0A6P7FAV1_DIAVI</name>
<sequence length="138" mass="16523">MVFSAVLMFVAGSEIGHQLEIESENMLKKILQFRWYQWDKKNCQMLIMLLLQIQKPVVIKCFGAPVINRELLLMRKTEYKQTCESKKREYYVRVAEDLRRARDCKELWYVVGVFKIKNRPRCASISEIRYFVSTFRVS</sequence>
<protein>
    <submittedName>
        <fullName evidence="1">Uncharacterized protein LOC114328117</fullName>
    </submittedName>
</protein>
<reference evidence="1" key="1">
    <citation type="submission" date="2025-08" db="UniProtKB">
        <authorList>
            <consortium name="RefSeq"/>
        </authorList>
    </citation>
    <scope>IDENTIFICATION</scope>
    <source>
        <tissue evidence="1">Whole insect</tissue>
    </source>
</reference>
<organism evidence="1">
    <name type="scientific">Diabrotica virgifera virgifera</name>
    <name type="common">western corn rootworm</name>
    <dbReference type="NCBI Taxonomy" id="50390"/>
    <lineage>
        <taxon>Eukaryota</taxon>
        <taxon>Metazoa</taxon>
        <taxon>Ecdysozoa</taxon>
        <taxon>Arthropoda</taxon>
        <taxon>Hexapoda</taxon>
        <taxon>Insecta</taxon>
        <taxon>Pterygota</taxon>
        <taxon>Neoptera</taxon>
        <taxon>Endopterygota</taxon>
        <taxon>Coleoptera</taxon>
        <taxon>Polyphaga</taxon>
        <taxon>Cucujiformia</taxon>
        <taxon>Chrysomeloidea</taxon>
        <taxon>Chrysomelidae</taxon>
        <taxon>Galerucinae</taxon>
        <taxon>Diabroticina</taxon>
        <taxon>Diabroticites</taxon>
        <taxon>Diabrotica</taxon>
    </lineage>
</organism>
<dbReference type="RefSeq" id="XP_028132691.1">
    <property type="nucleotide sequence ID" value="XM_028276890.1"/>
</dbReference>
<accession>A0A6P7FAV1</accession>
<dbReference type="InParanoid" id="A0A6P7FAV1"/>
<dbReference type="AlphaFoldDB" id="A0A6P7FAV1"/>
<evidence type="ECO:0000313" key="1">
    <source>
        <dbReference type="RefSeq" id="XP_028132691.1"/>
    </source>
</evidence>
<gene>
    <name evidence="1" type="primary">LOC114328117</name>
</gene>